<feature type="compositionally biased region" description="Gly residues" evidence="1">
    <location>
        <begin position="80"/>
        <end position="93"/>
    </location>
</feature>
<feature type="compositionally biased region" description="Gly residues" evidence="1">
    <location>
        <begin position="104"/>
        <end position="128"/>
    </location>
</feature>
<feature type="region of interest" description="Disordered" evidence="1">
    <location>
        <begin position="207"/>
        <end position="250"/>
    </location>
</feature>
<accession>A0A1H0BUC9</accession>
<sequence length="250" mass="25493">MDSNEQQMIRGLFGRLGEAERAAPPRDPEAEQLIRRAVESQPAAPYYMAQTMIVQEEALKAANARIEELEAQVRERPSGSSGGFLGGLFGGGSSSREPARPQSGGYGQPAGYAQGGGYPQGQRGGPWGGAQQAAPYGAAPGGYGAPMGGGMMGGRGGGFLAGAAQTAVGVAGGVMLGSMLGNLFAGDHPFGGEQVTENVTNETVNETVNNDGAEPAVDSGGDYDRAAYEDGGVQDASYDDYDAGGDFEEI</sequence>
<evidence type="ECO:0000313" key="3">
    <source>
        <dbReference type="Proteomes" id="UP000198793"/>
    </source>
</evidence>
<feature type="region of interest" description="Disordered" evidence="1">
    <location>
        <begin position="1"/>
        <end position="29"/>
    </location>
</feature>
<feature type="compositionally biased region" description="Basic and acidic residues" evidence="1">
    <location>
        <begin position="17"/>
        <end position="29"/>
    </location>
</feature>
<evidence type="ECO:0008006" key="4">
    <source>
        <dbReference type="Google" id="ProtNLM"/>
    </source>
</evidence>
<evidence type="ECO:0000256" key="1">
    <source>
        <dbReference type="SAM" id="MobiDB-lite"/>
    </source>
</evidence>
<gene>
    <name evidence="2" type="ORF">SAMN05192530_1014</name>
</gene>
<proteinExistence type="predicted"/>
<dbReference type="RefSeq" id="WP_090667091.1">
    <property type="nucleotide sequence ID" value="NZ_FNIT01000001.1"/>
</dbReference>
<feature type="region of interest" description="Disordered" evidence="1">
    <location>
        <begin position="72"/>
        <end position="132"/>
    </location>
</feature>
<dbReference type="Proteomes" id="UP000198793">
    <property type="component" value="Unassembled WGS sequence"/>
</dbReference>
<dbReference type="EMBL" id="FNIT01000001">
    <property type="protein sequence ID" value="SDN49200.1"/>
    <property type="molecule type" value="Genomic_DNA"/>
</dbReference>
<reference evidence="2 3" key="1">
    <citation type="submission" date="2016-10" db="EMBL/GenBank/DDBJ databases">
        <authorList>
            <person name="de Groot N.N."/>
        </authorList>
    </citation>
    <scope>NUCLEOTIDE SEQUENCE [LARGE SCALE GENOMIC DNA]</scope>
    <source>
        <strain evidence="3">L7-484,KACC 16230,DSM 25025</strain>
    </source>
</reference>
<feature type="compositionally biased region" description="Acidic residues" evidence="1">
    <location>
        <begin position="237"/>
        <end position="250"/>
    </location>
</feature>
<dbReference type="AlphaFoldDB" id="A0A1H0BUC9"/>
<evidence type="ECO:0000313" key="2">
    <source>
        <dbReference type="EMBL" id="SDN49200.1"/>
    </source>
</evidence>
<name>A0A1H0BUC9_9HYPH</name>
<keyword evidence="3" id="KW-1185">Reference proteome</keyword>
<organism evidence="2 3">
    <name type="scientific">Aureimonas jatrophae</name>
    <dbReference type="NCBI Taxonomy" id="1166073"/>
    <lineage>
        <taxon>Bacteria</taxon>
        <taxon>Pseudomonadati</taxon>
        <taxon>Pseudomonadota</taxon>
        <taxon>Alphaproteobacteria</taxon>
        <taxon>Hyphomicrobiales</taxon>
        <taxon>Aurantimonadaceae</taxon>
        <taxon>Aureimonas</taxon>
    </lineage>
</organism>
<dbReference type="Pfam" id="PF09849">
    <property type="entry name" value="DUF2076"/>
    <property type="match status" value="1"/>
</dbReference>
<dbReference type="OrthoDB" id="122910at2"/>
<dbReference type="STRING" id="1166073.SAMN05192530_1014"/>
<protein>
    <recommendedName>
        <fullName evidence="4">DUF2076 domain-containing protein</fullName>
    </recommendedName>
</protein>
<dbReference type="InterPro" id="IPR018648">
    <property type="entry name" value="DUF2076"/>
</dbReference>